<evidence type="ECO:0000313" key="2">
    <source>
        <dbReference type="EMBL" id="GJT40281.1"/>
    </source>
</evidence>
<feature type="region of interest" description="Disordered" evidence="1">
    <location>
        <begin position="53"/>
        <end position="74"/>
    </location>
</feature>
<accession>A0ABQ5DM63</accession>
<evidence type="ECO:0000313" key="3">
    <source>
        <dbReference type="Proteomes" id="UP001151760"/>
    </source>
</evidence>
<organism evidence="2 3">
    <name type="scientific">Tanacetum coccineum</name>
    <dbReference type="NCBI Taxonomy" id="301880"/>
    <lineage>
        <taxon>Eukaryota</taxon>
        <taxon>Viridiplantae</taxon>
        <taxon>Streptophyta</taxon>
        <taxon>Embryophyta</taxon>
        <taxon>Tracheophyta</taxon>
        <taxon>Spermatophyta</taxon>
        <taxon>Magnoliopsida</taxon>
        <taxon>eudicotyledons</taxon>
        <taxon>Gunneridae</taxon>
        <taxon>Pentapetalae</taxon>
        <taxon>asterids</taxon>
        <taxon>campanulids</taxon>
        <taxon>Asterales</taxon>
        <taxon>Asteraceae</taxon>
        <taxon>Asteroideae</taxon>
        <taxon>Anthemideae</taxon>
        <taxon>Anthemidinae</taxon>
        <taxon>Tanacetum</taxon>
    </lineage>
</organism>
<gene>
    <name evidence="2" type="ORF">Tco_0940146</name>
</gene>
<name>A0ABQ5DM63_9ASTR</name>
<keyword evidence="3" id="KW-1185">Reference proteome</keyword>
<reference evidence="2" key="2">
    <citation type="submission" date="2022-01" db="EMBL/GenBank/DDBJ databases">
        <authorList>
            <person name="Yamashiro T."/>
            <person name="Shiraishi A."/>
            <person name="Satake H."/>
            <person name="Nakayama K."/>
        </authorList>
    </citation>
    <scope>NUCLEOTIDE SEQUENCE</scope>
</reference>
<protein>
    <submittedName>
        <fullName evidence="2">Uncharacterized protein</fullName>
    </submittedName>
</protein>
<reference evidence="2" key="1">
    <citation type="journal article" date="2022" name="Int. J. Mol. Sci.">
        <title>Draft Genome of Tanacetum Coccineum: Genomic Comparison of Closely Related Tanacetum-Family Plants.</title>
        <authorList>
            <person name="Yamashiro T."/>
            <person name="Shiraishi A."/>
            <person name="Nakayama K."/>
            <person name="Satake H."/>
        </authorList>
    </citation>
    <scope>NUCLEOTIDE SEQUENCE</scope>
</reference>
<sequence length="159" mass="18950">MMTYLKHVGGKKHADLKNKNFEEIQVMYKKVKRSDKDFIAISSVEDERQIKEMNEESKDPKMKRVVNETPREEDISKEITPECIELILWGDLKIMMESSIEEKDQELEDGTIIYMLVERKYPLFKELLQRMLDLGLEVEEERTTALHLVRFIKQQLNEE</sequence>
<evidence type="ECO:0000256" key="1">
    <source>
        <dbReference type="SAM" id="MobiDB-lite"/>
    </source>
</evidence>
<proteinExistence type="predicted"/>
<dbReference type="Proteomes" id="UP001151760">
    <property type="component" value="Unassembled WGS sequence"/>
</dbReference>
<dbReference type="EMBL" id="BQNB010015459">
    <property type="protein sequence ID" value="GJT40281.1"/>
    <property type="molecule type" value="Genomic_DNA"/>
</dbReference>
<comment type="caution">
    <text evidence="2">The sequence shown here is derived from an EMBL/GenBank/DDBJ whole genome shotgun (WGS) entry which is preliminary data.</text>
</comment>